<dbReference type="GO" id="GO:0005743">
    <property type="term" value="C:mitochondrial inner membrane"/>
    <property type="evidence" value="ECO:0007669"/>
    <property type="project" value="UniProtKB-SubCell"/>
</dbReference>
<evidence type="ECO:0000256" key="11">
    <source>
        <dbReference type="ARBA" id="ARBA00031441"/>
    </source>
</evidence>
<protein>
    <recommendedName>
        <fullName evidence="4">NADH dehydrogenase [ubiquinone] 1 alpha subcomplex subunit 2</fullName>
    </recommendedName>
    <alternativeName>
        <fullName evidence="11">Complex I-B8</fullName>
    </alternativeName>
    <alternativeName>
        <fullName evidence="12">NADH-ubiquinone oxidoreductase B8 subunit</fullName>
    </alternativeName>
</protein>
<evidence type="ECO:0000256" key="13">
    <source>
        <dbReference type="PIRSR" id="PIRSR005822-1"/>
    </source>
</evidence>
<evidence type="ECO:0000256" key="4">
    <source>
        <dbReference type="ARBA" id="ARBA00016394"/>
    </source>
</evidence>
<sequence length="106" mass="11975">MIMYPSLRMTSALKLGTGALRELRIHLCQKSPASAGVRQFIENDYVQLKKANKNFPILIRECSGILPRIWARYEYGVELSVPLEDVSREKVSSIIAQLEKKGAVKL</sequence>
<keyword evidence="10" id="KW-0472">Membrane</keyword>
<comment type="function">
    <text evidence="1">Accessory subunit of the mitochondrial membrane respiratory chain NADH dehydrogenase (Complex I), that is believed not to be involved in catalysis. Complex I functions in the transfer of electrons from NADH to the respiratory chain. The immediate electron acceptor for the enzyme is believed to be ubiquinone.</text>
</comment>
<keyword evidence="6" id="KW-0679">Respiratory chain</keyword>
<evidence type="ECO:0000256" key="8">
    <source>
        <dbReference type="ARBA" id="ARBA00022982"/>
    </source>
</evidence>
<dbReference type="PANTHER" id="PTHR12878:SF0">
    <property type="entry name" value="NADH DEHYDROGENASE [UBIQUINONE] 1 ALPHA SUBCOMPLEX SUBUNIT 2"/>
    <property type="match status" value="1"/>
</dbReference>
<evidence type="ECO:0000256" key="9">
    <source>
        <dbReference type="ARBA" id="ARBA00023128"/>
    </source>
</evidence>
<proteinExistence type="evidence at transcript level"/>
<comment type="similarity">
    <text evidence="3">Belongs to the complex I NDUFA2 subunit family.</text>
</comment>
<accession>F1LGU0</accession>
<keyword evidence="13" id="KW-1015">Disulfide bond</keyword>
<reference evidence="15" key="1">
    <citation type="journal article" date="2011" name="Genome Res.">
        <title>Deep small RNA sequencing from the nematode Ascaris reveals conservation, functional diversification, and novel developmental profiles.</title>
        <authorList>
            <person name="Wang J."/>
            <person name="Czech B."/>
            <person name="Crunk A."/>
            <person name="Wallace A."/>
            <person name="Mitreva M."/>
            <person name="Hannon G.J."/>
            <person name="Davis R.E."/>
        </authorList>
    </citation>
    <scope>NUCLEOTIDE SEQUENCE</scope>
</reference>
<dbReference type="InterPro" id="IPR016464">
    <property type="entry name" value="NADH_Ub_cplx-1_asu_su-2"/>
</dbReference>
<evidence type="ECO:0000256" key="3">
    <source>
        <dbReference type="ARBA" id="ARBA00008939"/>
    </source>
</evidence>
<keyword evidence="9" id="KW-0496">Mitochondrion</keyword>
<evidence type="ECO:0000256" key="5">
    <source>
        <dbReference type="ARBA" id="ARBA00022448"/>
    </source>
</evidence>
<dbReference type="Gene3D" id="3.40.30.10">
    <property type="entry name" value="Glutaredoxin"/>
    <property type="match status" value="1"/>
</dbReference>
<dbReference type="SUPFAM" id="SSF52833">
    <property type="entry name" value="Thioredoxin-like"/>
    <property type="match status" value="1"/>
</dbReference>
<evidence type="ECO:0000256" key="7">
    <source>
        <dbReference type="ARBA" id="ARBA00022792"/>
    </source>
</evidence>
<evidence type="ECO:0000313" key="15">
    <source>
        <dbReference type="EMBL" id="ADY49344.1"/>
    </source>
</evidence>
<organism evidence="15">
    <name type="scientific">Ascaris suum</name>
    <name type="common">Pig roundworm</name>
    <name type="synonym">Ascaris lumbricoides</name>
    <dbReference type="NCBI Taxonomy" id="6253"/>
    <lineage>
        <taxon>Eukaryota</taxon>
        <taxon>Metazoa</taxon>
        <taxon>Ecdysozoa</taxon>
        <taxon>Nematoda</taxon>
        <taxon>Chromadorea</taxon>
        <taxon>Rhabditida</taxon>
        <taxon>Spirurina</taxon>
        <taxon>Ascaridomorpha</taxon>
        <taxon>Ascaridoidea</taxon>
        <taxon>Ascarididae</taxon>
        <taxon>Ascaris</taxon>
    </lineage>
</organism>
<comment type="subcellular location">
    <subcellularLocation>
        <location evidence="2">Mitochondrion inner membrane</location>
        <topology evidence="2">Peripheral membrane protein</topology>
        <orientation evidence="2">Matrix side</orientation>
    </subcellularLocation>
</comment>
<evidence type="ECO:0000256" key="12">
    <source>
        <dbReference type="ARBA" id="ARBA00032513"/>
    </source>
</evidence>
<keyword evidence="15" id="KW-0830">Ubiquinone</keyword>
<dbReference type="InterPro" id="IPR007741">
    <property type="entry name" value="Ribosomal_mL43/mS25/NADH_DH"/>
</dbReference>
<feature type="disulfide bond" description="Redox-active" evidence="13">
    <location>
        <begin position="28"/>
        <end position="62"/>
    </location>
</feature>
<keyword evidence="8" id="KW-0249">Electron transport</keyword>
<evidence type="ECO:0000256" key="10">
    <source>
        <dbReference type="ARBA" id="ARBA00023136"/>
    </source>
</evidence>
<dbReference type="AlphaFoldDB" id="F1LGU0"/>
<evidence type="ECO:0000256" key="2">
    <source>
        <dbReference type="ARBA" id="ARBA00004443"/>
    </source>
</evidence>
<evidence type="ECO:0000256" key="1">
    <source>
        <dbReference type="ARBA" id="ARBA00003195"/>
    </source>
</evidence>
<dbReference type="PIRSF" id="PIRSF005822">
    <property type="entry name" value="NDUA2"/>
    <property type="match status" value="1"/>
</dbReference>
<dbReference type="Pfam" id="PF05047">
    <property type="entry name" value="L51_S25_CI-B8"/>
    <property type="match status" value="1"/>
</dbReference>
<name>F1LGU0_ASCSU</name>
<dbReference type="SMART" id="SM00916">
    <property type="entry name" value="L51_S25_CI-B8"/>
    <property type="match status" value="1"/>
</dbReference>
<dbReference type="EMBL" id="JI216585">
    <property type="protein sequence ID" value="ADY49344.1"/>
    <property type="molecule type" value="mRNA"/>
</dbReference>
<keyword evidence="7" id="KW-0999">Mitochondrion inner membrane</keyword>
<dbReference type="InterPro" id="IPR036249">
    <property type="entry name" value="Thioredoxin-like_sf"/>
</dbReference>
<evidence type="ECO:0000259" key="14">
    <source>
        <dbReference type="SMART" id="SM00916"/>
    </source>
</evidence>
<keyword evidence="5" id="KW-0813">Transport</keyword>
<feature type="domain" description="Ribosomal protein/NADH dehydrogenase" evidence="14">
    <location>
        <begin position="29"/>
        <end position="102"/>
    </location>
</feature>
<evidence type="ECO:0000256" key="6">
    <source>
        <dbReference type="ARBA" id="ARBA00022660"/>
    </source>
</evidence>
<dbReference type="PANTHER" id="PTHR12878">
    <property type="entry name" value="NADH-UBIQUINONE OXIDOREDUCTASE B8 SUBUNIT"/>
    <property type="match status" value="1"/>
</dbReference>